<evidence type="ECO:0000256" key="2">
    <source>
        <dbReference type="ARBA" id="ARBA00007362"/>
    </source>
</evidence>
<proteinExistence type="inferred from homology"/>
<name>A0ABQ6LWR3_9GAMM</name>
<keyword evidence="4 6" id="KW-1133">Transmembrane helix</keyword>
<evidence type="ECO:0000256" key="1">
    <source>
        <dbReference type="ARBA" id="ARBA00004141"/>
    </source>
</evidence>
<feature type="domain" description="EamA" evidence="7">
    <location>
        <begin position="161"/>
        <end position="299"/>
    </location>
</feature>
<comment type="subcellular location">
    <subcellularLocation>
        <location evidence="1">Membrane</location>
        <topology evidence="1">Multi-pass membrane protein</topology>
    </subcellularLocation>
</comment>
<comment type="similarity">
    <text evidence="2">Belongs to the EamA transporter family.</text>
</comment>
<sequence>MSNTQSWRLGFALAMTTALMWGLLPVAMKGLLQDISPATVTWYRFVGAGIFTIAWYHYRGTLNLRHLFSRPLIALTCIASAGLILNYISYALGLHFSTPGAAQVTIQLAPLLLLLASVIWLGEDFSRQQAMGLVLVVAGLVLFFNQRFGEMLSGSNPRYLMGVGLIVVAAITWATYGFFQKKLLKHVGTQDLLALIYILGTFAFLPMAEPASVVGLSPLAWALLAFLTLNTIVAYGAFAAAMQVWDASRVSASLALVPVITLVTASVVAHYSPDYIEVEPLNLWSWVGAMLVVGGSLVTALSRR</sequence>
<dbReference type="Gene3D" id="1.10.3730.20">
    <property type="match status" value="1"/>
</dbReference>
<dbReference type="PANTHER" id="PTHR32322">
    <property type="entry name" value="INNER MEMBRANE TRANSPORTER"/>
    <property type="match status" value="1"/>
</dbReference>
<feature type="transmembrane region" description="Helical" evidence="6">
    <location>
        <begin position="283"/>
        <end position="301"/>
    </location>
</feature>
<evidence type="ECO:0000259" key="7">
    <source>
        <dbReference type="Pfam" id="PF00892"/>
    </source>
</evidence>
<evidence type="ECO:0000313" key="8">
    <source>
        <dbReference type="EMBL" id="GMG86537.1"/>
    </source>
</evidence>
<dbReference type="EMBL" id="BSYJ01000002">
    <property type="protein sequence ID" value="GMG86537.1"/>
    <property type="molecule type" value="Genomic_DNA"/>
</dbReference>
<evidence type="ECO:0000313" key="9">
    <source>
        <dbReference type="Proteomes" id="UP001224392"/>
    </source>
</evidence>
<feature type="transmembrane region" description="Helical" evidence="6">
    <location>
        <begin position="130"/>
        <end position="148"/>
    </location>
</feature>
<feature type="transmembrane region" description="Helical" evidence="6">
    <location>
        <begin position="191"/>
        <end position="208"/>
    </location>
</feature>
<feature type="transmembrane region" description="Helical" evidence="6">
    <location>
        <begin position="70"/>
        <end position="92"/>
    </location>
</feature>
<evidence type="ECO:0000256" key="3">
    <source>
        <dbReference type="ARBA" id="ARBA00022692"/>
    </source>
</evidence>
<dbReference type="SUPFAM" id="SSF103481">
    <property type="entry name" value="Multidrug resistance efflux transporter EmrE"/>
    <property type="match status" value="1"/>
</dbReference>
<evidence type="ECO:0000256" key="5">
    <source>
        <dbReference type="ARBA" id="ARBA00023136"/>
    </source>
</evidence>
<feature type="transmembrane region" description="Helical" evidence="6">
    <location>
        <begin position="250"/>
        <end position="271"/>
    </location>
</feature>
<accession>A0ABQ6LWR3</accession>
<reference evidence="8 9" key="1">
    <citation type="submission" date="2023-04" db="EMBL/GenBank/DDBJ databases">
        <title>Marinobulbifer ophiurae gen. nov., sp. Nov., isolate from tissue of brittle star Ophioplocus japonicus.</title>
        <authorList>
            <person name="Kawano K."/>
            <person name="Sawayama S."/>
            <person name="Nakagawa S."/>
        </authorList>
    </citation>
    <scope>NUCLEOTIDE SEQUENCE [LARGE SCALE GENOMIC DNA]</scope>
    <source>
        <strain evidence="8 9">NKW57</strain>
    </source>
</reference>
<dbReference type="RefSeq" id="WP_285763075.1">
    <property type="nucleotide sequence ID" value="NZ_BSYJ01000002.1"/>
</dbReference>
<protein>
    <submittedName>
        <fullName evidence="8">DMT family transporter</fullName>
    </submittedName>
</protein>
<feature type="domain" description="EamA" evidence="7">
    <location>
        <begin position="9"/>
        <end position="144"/>
    </location>
</feature>
<dbReference type="PANTHER" id="PTHR32322:SF2">
    <property type="entry name" value="EAMA DOMAIN-CONTAINING PROTEIN"/>
    <property type="match status" value="1"/>
</dbReference>
<feature type="transmembrane region" description="Helical" evidence="6">
    <location>
        <begin position="220"/>
        <end position="238"/>
    </location>
</feature>
<dbReference type="InterPro" id="IPR000620">
    <property type="entry name" value="EamA_dom"/>
</dbReference>
<gene>
    <name evidence="8" type="ORF">MNKW57_08580</name>
</gene>
<dbReference type="InterPro" id="IPR050638">
    <property type="entry name" value="AA-Vitamin_Transporters"/>
</dbReference>
<feature type="transmembrane region" description="Helical" evidence="6">
    <location>
        <begin position="40"/>
        <end position="58"/>
    </location>
</feature>
<feature type="transmembrane region" description="Helical" evidence="6">
    <location>
        <begin position="160"/>
        <end position="179"/>
    </location>
</feature>
<comment type="caution">
    <text evidence="8">The sequence shown here is derived from an EMBL/GenBank/DDBJ whole genome shotgun (WGS) entry which is preliminary data.</text>
</comment>
<evidence type="ECO:0000256" key="4">
    <source>
        <dbReference type="ARBA" id="ARBA00022989"/>
    </source>
</evidence>
<keyword evidence="5 6" id="KW-0472">Membrane</keyword>
<dbReference type="Pfam" id="PF00892">
    <property type="entry name" value="EamA"/>
    <property type="match status" value="2"/>
</dbReference>
<feature type="transmembrane region" description="Helical" evidence="6">
    <location>
        <begin position="104"/>
        <end position="123"/>
    </location>
</feature>
<dbReference type="Proteomes" id="UP001224392">
    <property type="component" value="Unassembled WGS sequence"/>
</dbReference>
<feature type="transmembrane region" description="Helical" evidence="6">
    <location>
        <begin position="7"/>
        <end position="28"/>
    </location>
</feature>
<dbReference type="InterPro" id="IPR037185">
    <property type="entry name" value="EmrE-like"/>
</dbReference>
<organism evidence="8 9">
    <name type="scientific">Biformimicrobium ophioploci</name>
    <dbReference type="NCBI Taxonomy" id="3036711"/>
    <lineage>
        <taxon>Bacteria</taxon>
        <taxon>Pseudomonadati</taxon>
        <taxon>Pseudomonadota</taxon>
        <taxon>Gammaproteobacteria</taxon>
        <taxon>Cellvibrionales</taxon>
        <taxon>Microbulbiferaceae</taxon>
        <taxon>Biformimicrobium</taxon>
    </lineage>
</organism>
<keyword evidence="3 6" id="KW-0812">Transmembrane</keyword>
<evidence type="ECO:0000256" key="6">
    <source>
        <dbReference type="SAM" id="Phobius"/>
    </source>
</evidence>
<keyword evidence="9" id="KW-1185">Reference proteome</keyword>